<protein>
    <submittedName>
        <fullName evidence="1">DUF1501 domain-containing protein</fullName>
    </submittedName>
</protein>
<name>A0A7C9PIC1_9BURK</name>
<dbReference type="InterPro" id="IPR010869">
    <property type="entry name" value="DUF1501"/>
</dbReference>
<dbReference type="RefSeq" id="WP_163457802.1">
    <property type="nucleotide sequence ID" value="NZ_JAAGOH010000013.1"/>
</dbReference>
<accession>A0A7C9PIC1</accession>
<dbReference type="EMBL" id="JAAGOH010000013">
    <property type="protein sequence ID" value="NDY91951.1"/>
    <property type="molecule type" value="Genomic_DNA"/>
</dbReference>
<keyword evidence="2" id="KW-1185">Reference proteome</keyword>
<evidence type="ECO:0000313" key="2">
    <source>
        <dbReference type="Proteomes" id="UP000484255"/>
    </source>
</evidence>
<comment type="caution">
    <text evidence="1">The sequence shown here is derived from an EMBL/GenBank/DDBJ whole genome shotgun (WGS) entry which is preliminary data.</text>
</comment>
<proteinExistence type="predicted"/>
<dbReference type="InterPro" id="IPR006311">
    <property type="entry name" value="TAT_signal"/>
</dbReference>
<dbReference type="PROSITE" id="PS51318">
    <property type="entry name" value="TAT"/>
    <property type="match status" value="1"/>
</dbReference>
<dbReference type="Pfam" id="PF07394">
    <property type="entry name" value="DUF1501"/>
    <property type="match status" value="1"/>
</dbReference>
<dbReference type="AlphaFoldDB" id="A0A7C9PIC1"/>
<organism evidence="1 2">
    <name type="scientific">Ideonella livida</name>
    <dbReference type="NCBI Taxonomy" id="2707176"/>
    <lineage>
        <taxon>Bacteria</taxon>
        <taxon>Pseudomonadati</taxon>
        <taxon>Pseudomonadota</taxon>
        <taxon>Betaproteobacteria</taxon>
        <taxon>Burkholderiales</taxon>
        <taxon>Sphaerotilaceae</taxon>
        <taxon>Ideonella</taxon>
    </lineage>
</organism>
<dbReference type="PANTHER" id="PTHR43737:SF1">
    <property type="entry name" value="DUF1501 DOMAIN-CONTAINING PROTEIN"/>
    <property type="match status" value="1"/>
</dbReference>
<sequence>MTADHSLPLRRRDWLHAAGALGLLPLTLGLSQRARASGTDDYRALICIFLQGGNDAFNTVLATDAPSWQAYQTARAASEGDVRLLAPGQAPQTGAASLHARLGGVLPIRPRTAHTGRNFALHPCLREAASLFQQGRLGIVANLGAVVGPTSKADWLAGRVPRPPRLFSHNDQQAFWQTLAPEGAQPGWGGRLVERAGAGVHALAAVSTAGRWAWTQGDSVTGYQMPGATPVAVGSGGRLLGSAAAQQTLQELMRRSRSGHLIEQEHAAVADRSLRAEAWLRQALPAPDAGPWGSVATGRPDPLLRWTSPVSGTVATNPIAAQLQTVARFIAARQTLGVGRQVFFVGLNGFDTHAQQAERHADLLAQLDHALAYLDRTLQAMGVDRQVTTFTASDFGRTLASNGNGTDHGWGGHALVMGGSVRGGEIHGRFPRYGLPLASGDFDSEDLWRGGVMIPSLGLEPFIATLGRWLGVPEAELPAMLPQLARWPAAQQLLDLWSA</sequence>
<dbReference type="Proteomes" id="UP000484255">
    <property type="component" value="Unassembled WGS sequence"/>
</dbReference>
<gene>
    <name evidence="1" type="ORF">G3A44_12215</name>
</gene>
<dbReference type="PANTHER" id="PTHR43737">
    <property type="entry name" value="BLL7424 PROTEIN"/>
    <property type="match status" value="1"/>
</dbReference>
<reference evidence="1 2" key="1">
    <citation type="submission" date="2020-02" db="EMBL/GenBank/DDBJ databases">
        <title>Ideonella bacterium strain TBM-1.</title>
        <authorList>
            <person name="Chen W.-M."/>
        </authorList>
    </citation>
    <scope>NUCLEOTIDE SEQUENCE [LARGE SCALE GENOMIC DNA]</scope>
    <source>
        <strain evidence="1 2">TBM-1</strain>
    </source>
</reference>
<evidence type="ECO:0000313" key="1">
    <source>
        <dbReference type="EMBL" id="NDY91951.1"/>
    </source>
</evidence>